<dbReference type="FunFam" id="3.90.226.10:FF:000084">
    <property type="entry name" value="Enoyl-CoA delta isomerase 2, mitochondrial"/>
    <property type="match status" value="1"/>
</dbReference>
<dbReference type="PANTHER" id="PTHR43684:SF1">
    <property type="entry name" value="ENOYL-COA DELTA ISOMERASE 2"/>
    <property type="match status" value="1"/>
</dbReference>
<feature type="region of interest" description="Disordered" evidence="4">
    <location>
        <begin position="1"/>
        <end position="26"/>
    </location>
</feature>
<dbReference type="OrthoDB" id="409763at2759"/>
<evidence type="ECO:0000256" key="2">
    <source>
        <dbReference type="ARBA" id="ARBA00023140"/>
    </source>
</evidence>
<sequence length="286" mass="30997">MQRNSGAAAPAAASESSATTTTTTTPASSEYKDIVYTLDSGVATIRFNRPTRKNAFTVNTYREVERALKQAGADPAVRVAVLTGTGDMYSSGNDLSNFLNIPEGGPEQLARESAKLLEDYVASYIHFPKLLVAAVNGPALGVAVTVLGLADVVFATDRATFKTPFTALGQSPEGCSSYVFPQIMGPIKANAMLLLGQELSAAEAERVGFVSQVLPHEHFHDAVHRKALEFAKLPPQSMQISKRLIRERTLGVLDEVNRTECKVLSERWLSEECMNAIMAFMARKQK</sequence>
<dbReference type="InterPro" id="IPR029045">
    <property type="entry name" value="ClpP/crotonase-like_dom_sf"/>
</dbReference>
<dbReference type="eggNOG" id="KOG0817">
    <property type="taxonomic scope" value="Eukaryota"/>
</dbReference>
<protein>
    <submittedName>
        <fullName evidence="5">3-hydroxyacyl-CoA dehydrogenase</fullName>
    </submittedName>
</protein>
<accession>A0A0D2WSL8</accession>
<reference evidence="6" key="1">
    <citation type="submission" date="2011-02" db="EMBL/GenBank/DDBJ databases">
        <title>The Genome Sequence of Capsaspora owczarzaki ATCC 30864.</title>
        <authorList>
            <person name="Russ C."/>
            <person name="Cuomo C."/>
            <person name="Burger G."/>
            <person name="Gray M.W."/>
            <person name="Holland P.W.H."/>
            <person name="King N."/>
            <person name="Lang F.B.F."/>
            <person name="Roger A.J."/>
            <person name="Ruiz-Trillo I."/>
            <person name="Young S.K."/>
            <person name="Zeng Q."/>
            <person name="Gargeya S."/>
            <person name="Alvarado L."/>
            <person name="Berlin A."/>
            <person name="Chapman S.B."/>
            <person name="Chen Z."/>
            <person name="Freedman E."/>
            <person name="Gellesch M."/>
            <person name="Goldberg J."/>
            <person name="Griggs A."/>
            <person name="Gujja S."/>
            <person name="Heilman E."/>
            <person name="Heiman D."/>
            <person name="Howarth C."/>
            <person name="Mehta T."/>
            <person name="Neiman D."/>
            <person name="Pearson M."/>
            <person name="Roberts A."/>
            <person name="Saif S."/>
            <person name="Shea T."/>
            <person name="Shenoy N."/>
            <person name="Sisk P."/>
            <person name="Stolte C."/>
            <person name="Sykes S."/>
            <person name="White J."/>
            <person name="Yandava C."/>
            <person name="Haas B."/>
            <person name="Nusbaum C."/>
            <person name="Birren B."/>
        </authorList>
    </citation>
    <scope>NUCLEOTIDE SEQUENCE</scope>
    <source>
        <strain evidence="6">ATCC 30864</strain>
    </source>
</reference>
<evidence type="ECO:0000313" key="6">
    <source>
        <dbReference type="Proteomes" id="UP000008743"/>
    </source>
</evidence>
<dbReference type="Gene3D" id="3.90.226.10">
    <property type="entry name" value="2-enoyl-CoA Hydratase, Chain A, domain 1"/>
    <property type="match status" value="1"/>
</dbReference>
<name>A0A0D2WSL8_CAPO3</name>
<organism evidence="5 6">
    <name type="scientific">Capsaspora owczarzaki (strain ATCC 30864)</name>
    <dbReference type="NCBI Taxonomy" id="595528"/>
    <lineage>
        <taxon>Eukaryota</taxon>
        <taxon>Filasterea</taxon>
        <taxon>Capsaspora</taxon>
    </lineage>
</organism>
<dbReference type="InterPro" id="IPR014748">
    <property type="entry name" value="Enoyl-CoA_hydra_C"/>
</dbReference>
<dbReference type="Pfam" id="PF00378">
    <property type="entry name" value="ECH_1"/>
    <property type="match status" value="1"/>
</dbReference>
<feature type="compositionally biased region" description="Low complexity" evidence="4">
    <location>
        <begin position="7"/>
        <end position="26"/>
    </location>
</feature>
<dbReference type="InterPro" id="IPR051053">
    <property type="entry name" value="ECH/Chromodomain_protein"/>
</dbReference>
<evidence type="ECO:0000256" key="3">
    <source>
        <dbReference type="ARBA" id="ARBA00023235"/>
    </source>
</evidence>
<comment type="subcellular location">
    <subcellularLocation>
        <location evidence="1">Peroxisome</location>
    </subcellularLocation>
</comment>
<dbReference type="PANTHER" id="PTHR43684">
    <property type="match status" value="1"/>
</dbReference>
<dbReference type="STRING" id="595528.A0A0D2WSL8"/>
<dbReference type="GO" id="GO:0004165">
    <property type="term" value="F:delta(3)-delta(2)-enoyl-CoA isomerase activity"/>
    <property type="evidence" value="ECO:0007669"/>
    <property type="project" value="UniProtKB-ARBA"/>
</dbReference>
<dbReference type="eggNOG" id="KOG0016">
    <property type="taxonomic scope" value="Eukaryota"/>
</dbReference>
<dbReference type="CDD" id="cd06558">
    <property type="entry name" value="crotonase-like"/>
    <property type="match status" value="1"/>
</dbReference>
<dbReference type="AlphaFoldDB" id="A0A0D2WSL8"/>
<keyword evidence="2" id="KW-0576">Peroxisome</keyword>
<evidence type="ECO:0000256" key="1">
    <source>
        <dbReference type="ARBA" id="ARBA00004275"/>
    </source>
</evidence>
<dbReference type="Gene3D" id="1.10.12.10">
    <property type="entry name" value="Lyase 2-enoyl-coa Hydratase, Chain A, domain 2"/>
    <property type="match status" value="1"/>
</dbReference>
<proteinExistence type="predicted"/>
<dbReference type="InParanoid" id="A0A0D2WSL8"/>
<dbReference type="Proteomes" id="UP000008743">
    <property type="component" value="Unassembled WGS sequence"/>
</dbReference>
<evidence type="ECO:0000256" key="4">
    <source>
        <dbReference type="SAM" id="MobiDB-lite"/>
    </source>
</evidence>
<dbReference type="InterPro" id="IPR001753">
    <property type="entry name" value="Enoyl-CoA_hydra/iso"/>
</dbReference>
<dbReference type="EMBL" id="KE346367">
    <property type="protein sequence ID" value="KJE94468.1"/>
    <property type="molecule type" value="Genomic_DNA"/>
</dbReference>
<keyword evidence="6" id="KW-1185">Reference proteome</keyword>
<dbReference type="GO" id="GO:0005777">
    <property type="term" value="C:peroxisome"/>
    <property type="evidence" value="ECO:0007669"/>
    <property type="project" value="UniProtKB-SubCell"/>
</dbReference>
<evidence type="ECO:0000313" key="5">
    <source>
        <dbReference type="EMBL" id="KJE94468.1"/>
    </source>
</evidence>
<dbReference type="PhylomeDB" id="A0A0D2WSL8"/>
<keyword evidence="3" id="KW-0413">Isomerase</keyword>
<gene>
    <name evidence="5" type="ORF">CAOG_009822</name>
</gene>
<dbReference type="SUPFAM" id="SSF52096">
    <property type="entry name" value="ClpP/crotonase"/>
    <property type="match status" value="1"/>
</dbReference>